<evidence type="ECO:0000256" key="1">
    <source>
        <dbReference type="ARBA" id="ARBA00023015"/>
    </source>
</evidence>
<evidence type="ECO:0000259" key="3">
    <source>
        <dbReference type="PROSITE" id="PS51000"/>
    </source>
</evidence>
<sequence length="245" mass="27723">MIPYERQERILQILKEQKMMKINDLHVLLPNMSMSTLRRDIKELESSNKIKTLSGGAIKHQTKSTEIPISTKSTLNVKEKEYIAKLAVKQVNEFETVYVDSGSTCTFLLEELVKKNVNIITTNTNILTLTNDIYANITLIGGEYNKKISSLSGPLTEENLKKYIFDKAFIGANGIDKKFGATTPSIQESSKKKVIFNQSKDSYFLCDSSKYHSSSSVKVANLNEIKIISDKYDEEIAEQAMIIYK</sequence>
<dbReference type="Proteomes" id="UP001223261">
    <property type="component" value="Chromosome"/>
</dbReference>
<dbReference type="SMART" id="SM01134">
    <property type="entry name" value="DeoRC"/>
    <property type="match status" value="1"/>
</dbReference>
<dbReference type="InterPro" id="IPR036390">
    <property type="entry name" value="WH_DNA-bd_sf"/>
</dbReference>
<dbReference type="InterPro" id="IPR014036">
    <property type="entry name" value="DeoR-like_C"/>
</dbReference>
<dbReference type="Pfam" id="PF08220">
    <property type="entry name" value="HTH_DeoR"/>
    <property type="match status" value="1"/>
</dbReference>
<dbReference type="InterPro" id="IPR037171">
    <property type="entry name" value="NagB/RpiA_transferase-like"/>
</dbReference>
<dbReference type="RefSeq" id="WP_282862065.1">
    <property type="nucleotide sequence ID" value="NZ_CP118848.1"/>
</dbReference>
<dbReference type="PANTHER" id="PTHR30363:SF55">
    <property type="entry name" value="HTH-TYPE TRANSCRIPTIONAL REGULATOR ULAR"/>
    <property type="match status" value="1"/>
</dbReference>
<dbReference type="AlphaFoldDB" id="A0AAX3W497"/>
<dbReference type="GO" id="GO:0003677">
    <property type="term" value="F:DNA binding"/>
    <property type="evidence" value="ECO:0007669"/>
    <property type="project" value="UniProtKB-KW"/>
</dbReference>
<dbReference type="PROSITE" id="PS51000">
    <property type="entry name" value="HTH_DEOR_2"/>
    <property type="match status" value="1"/>
</dbReference>
<dbReference type="PANTHER" id="PTHR30363">
    <property type="entry name" value="HTH-TYPE TRANSCRIPTIONAL REGULATOR SRLR-RELATED"/>
    <property type="match status" value="1"/>
</dbReference>
<dbReference type="Pfam" id="PF00455">
    <property type="entry name" value="DeoRC"/>
    <property type="match status" value="1"/>
</dbReference>
<feature type="domain" description="HTH deoR-type" evidence="3">
    <location>
        <begin position="3"/>
        <end position="59"/>
    </location>
</feature>
<reference evidence="4" key="1">
    <citation type="journal article" date="2023" name="Antibiotics">
        <title>Prevalence and Molecular Characterization of Methicillin-Resistant Staphylococci (MRS) and Mammaliicocci (MRM) in Dromedary Camels from Algeria: First Detection of SCCmec-mecC Hybrid in Methicillin-Resistant Mammaliicoccus lentus.</title>
        <authorList>
            <person name="Belhout C."/>
            <person name="Boyen F."/>
            <person name="Vereecke N."/>
            <person name="Theuns S."/>
            <person name="Taibi N."/>
            <person name="Stegger M."/>
            <person name="de la Fe-Rodriguez P.Y."/>
            <person name="Bouayad L."/>
            <person name="Elgroud R."/>
            <person name="Butaye P."/>
        </authorList>
    </citation>
    <scope>NUCLEOTIDE SEQUENCE</scope>
    <source>
        <strain evidence="4">7048</strain>
    </source>
</reference>
<evidence type="ECO:0000313" key="4">
    <source>
        <dbReference type="EMBL" id="WHI59775.1"/>
    </source>
</evidence>
<keyword evidence="4" id="KW-0238">DNA-binding</keyword>
<organism evidence="4 5">
    <name type="scientific">Mammaliicoccus lentus</name>
    <name type="common">Staphylococcus lentus</name>
    <dbReference type="NCBI Taxonomy" id="42858"/>
    <lineage>
        <taxon>Bacteria</taxon>
        <taxon>Bacillati</taxon>
        <taxon>Bacillota</taxon>
        <taxon>Bacilli</taxon>
        <taxon>Bacillales</taxon>
        <taxon>Staphylococcaceae</taxon>
        <taxon>Mammaliicoccus</taxon>
    </lineage>
</organism>
<dbReference type="SMART" id="SM00420">
    <property type="entry name" value="HTH_DEOR"/>
    <property type="match status" value="1"/>
</dbReference>
<proteinExistence type="predicted"/>
<dbReference type="SUPFAM" id="SSF100950">
    <property type="entry name" value="NagB/RpiA/CoA transferase-like"/>
    <property type="match status" value="1"/>
</dbReference>
<keyword evidence="2" id="KW-0804">Transcription</keyword>
<dbReference type="Gene3D" id="3.40.50.1360">
    <property type="match status" value="1"/>
</dbReference>
<dbReference type="InterPro" id="IPR050313">
    <property type="entry name" value="Carb_Metab_HTH_regulators"/>
</dbReference>
<evidence type="ECO:0000256" key="2">
    <source>
        <dbReference type="ARBA" id="ARBA00023163"/>
    </source>
</evidence>
<dbReference type="InterPro" id="IPR001034">
    <property type="entry name" value="DeoR_HTH"/>
</dbReference>
<keyword evidence="1" id="KW-0805">Transcription regulation</keyword>
<dbReference type="GO" id="GO:0003700">
    <property type="term" value="F:DNA-binding transcription factor activity"/>
    <property type="evidence" value="ECO:0007669"/>
    <property type="project" value="InterPro"/>
</dbReference>
<dbReference type="SUPFAM" id="SSF46785">
    <property type="entry name" value="Winged helix' DNA-binding domain"/>
    <property type="match status" value="1"/>
</dbReference>
<dbReference type="EMBL" id="CP118848">
    <property type="protein sequence ID" value="WHI59775.1"/>
    <property type="molecule type" value="Genomic_DNA"/>
</dbReference>
<protein>
    <submittedName>
        <fullName evidence="4">DeoR/GlpR family DNA-binding transcription regulator</fullName>
    </submittedName>
</protein>
<accession>A0AAX3W497</accession>
<evidence type="ECO:0000313" key="5">
    <source>
        <dbReference type="Proteomes" id="UP001223261"/>
    </source>
</evidence>
<name>A0AAX3W497_MAMLE</name>
<gene>
    <name evidence="4" type="ORF">PYH69_13830</name>
</gene>